<dbReference type="PANTHER" id="PTHR36388">
    <property type="entry name" value="OS02G0469000 PROTEIN"/>
    <property type="match status" value="1"/>
</dbReference>
<reference evidence="3" key="1">
    <citation type="submission" date="2025-04" db="UniProtKB">
        <authorList>
            <consortium name="RefSeq"/>
        </authorList>
    </citation>
    <scope>IDENTIFICATION</scope>
    <source>
        <tissue evidence="3">In vitro plantlets</tissue>
        <tissue evidence="4">Seedling</tissue>
    </source>
</reference>
<feature type="region of interest" description="Disordered" evidence="1">
    <location>
        <begin position="197"/>
        <end position="221"/>
    </location>
</feature>
<evidence type="ECO:0000256" key="1">
    <source>
        <dbReference type="SAM" id="MobiDB-lite"/>
    </source>
</evidence>
<evidence type="ECO:0000313" key="3">
    <source>
        <dbReference type="RefSeq" id="XP_015892315.1"/>
    </source>
</evidence>
<dbReference type="InParanoid" id="A0A6P4ASY7"/>
<protein>
    <submittedName>
        <fullName evidence="3 4">Uncharacterized protein LOC107426603</fullName>
    </submittedName>
</protein>
<gene>
    <name evidence="3 4" type="primary">LOC107426603</name>
</gene>
<dbReference type="Proteomes" id="UP001652623">
    <property type="component" value="Chromosome 9"/>
</dbReference>
<name>A0A6P4ASY7_ZIZJJ</name>
<keyword evidence="2" id="KW-1185">Reference proteome</keyword>
<proteinExistence type="predicted"/>
<evidence type="ECO:0000313" key="4">
    <source>
        <dbReference type="RefSeq" id="XP_048336739.1"/>
    </source>
</evidence>
<organism evidence="2 3">
    <name type="scientific">Ziziphus jujuba</name>
    <name type="common">Chinese jujube</name>
    <name type="synonym">Ziziphus sativa</name>
    <dbReference type="NCBI Taxonomy" id="326968"/>
    <lineage>
        <taxon>Eukaryota</taxon>
        <taxon>Viridiplantae</taxon>
        <taxon>Streptophyta</taxon>
        <taxon>Embryophyta</taxon>
        <taxon>Tracheophyta</taxon>
        <taxon>Spermatophyta</taxon>
        <taxon>Magnoliopsida</taxon>
        <taxon>eudicotyledons</taxon>
        <taxon>Gunneridae</taxon>
        <taxon>Pentapetalae</taxon>
        <taxon>rosids</taxon>
        <taxon>fabids</taxon>
        <taxon>Rosales</taxon>
        <taxon>Rhamnaceae</taxon>
        <taxon>Paliureae</taxon>
        <taxon>Ziziphus</taxon>
    </lineage>
</organism>
<evidence type="ECO:0000313" key="2">
    <source>
        <dbReference type="Proteomes" id="UP001652623"/>
    </source>
</evidence>
<dbReference type="RefSeq" id="XP_015892315.1">
    <property type="nucleotide sequence ID" value="XM_016036829.2"/>
</dbReference>
<dbReference type="KEGG" id="zju:107426603"/>
<dbReference type="AlphaFoldDB" id="A0A6P4ASY7"/>
<dbReference type="GeneID" id="107426603"/>
<dbReference type="FunCoup" id="A0A6P4ASY7">
    <property type="interactions" value="1182"/>
</dbReference>
<sequence length="246" mass="26924">MAVEDEVMEGIVSSLESNQKGETLSVEDVVWADSCLVKESEIPDSDWNSIKDALLDILTSEAGLLNSSASVSDDPNVENDIEMPTSTEVEKAELFLRSGAETEASSVRTPIDLLPINEESGTNSENIAIKKYLNDFQSLAFVGNPFLPTYSDGMKESETTELGTDSSSSLYDTEPTTDDIFRVWDLDVPAEEDELAKQLKKALEESSHLSKSSTLDESVTWKDHREESIDDVITGIADLSLKQSSS</sequence>
<dbReference type="RefSeq" id="XP_048336739.1">
    <property type="nucleotide sequence ID" value="XM_048480782.2"/>
</dbReference>
<accession>A0A6P4ASY7</accession>
<dbReference type="PANTHER" id="PTHR36388:SF1">
    <property type="entry name" value="OS02G0469000 PROTEIN"/>
    <property type="match status" value="1"/>
</dbReference>
<feature type="compositionally biased region" description="Basic and acidic residues" evidence="1">
    <location>
        <begin position="197"/>
        <end position="208"/>
    </location>
</feature>